<evidence type="ECO:0000256" key="1">
    <source>
        <dbReference type="SAM" id="MobiDB-lite"/>
    </source>
</evidence>
<feature type="region of interest" description="Disordered" evidence="1">
    <location>
        <begin position="86"/>
        <end position="114"/>
    </location>
</feature>
<keyword evidence="3" id="KW-1185">Reference proteome</keyword>
<accession>A0AAV9ZGB2</accession>
<name>A0AAV9ZGB2_9AGAR</name>
<dbReference type="AlphaFoldDB" id="A0AAV9ZGB2"/>
<sequence>MAFRARRCCARLPNVPSPAHTRWNAHFGFFATLQDAEKNFPAIRATDIALRKRYVPTPFAYSRDLDDRELYNEIVEWRIKEAVPARSADSRQTQLPNGGGRGAAPARRARGGGGRGSIAYRSAFQASRADLHSSTSFWIVTASTIIASPFLSCTRQASEFFRATFTSASLPRVVMAISFPPVSSPV</sequence>
<reference evidence="2 3" key="1">
    <citation type="journal article" date="2024" name="J Genomics">
        <title>Draft genome sequencing and assembly of Favolaschia claudopus CIRM-BRFM 2984 isolated from oak limbs.</title>
        <authorList>
            <person name="Navarro D."/>
            <person name="Drula E."/>
            <person name="Chaduli D."/>
            <person name="Cazenave R."/>
            <person name="Ahrendt S."/>
            <person name="Wang J."/>
            <person name="Lipzen A."/>
            <person name="Daum C."/>
            <person name="Barry K."/>
            <person name="Grigoriev I.V."/>
            <person name="Favel A."/>
            <person name="Rosso M.N."/>
            <person name="Martin F."/>
        </authorList>
    </citation>
    <scope>NUCLEOTIDE SEQUENCE [LARGE SCALE GENOMIC DNA]</scope>
    <source>
        <strain evidence="2 3">CIRM-BRFM 2984</strain>
    </source>
</reference>
<evidence type="ECO:0000313" key="2">
    <source>
        <dbReference type="EMBL" id="KAK6981323.1"/>
    </source>
</evidence>
<organism evidence="2 3">
    <name type="scientific">Favolaschia claudopus</name>
    <dbReference type="NCBI Taxonomy" id="2862362"/>
    <lineage>
        <taxon>Eukaryota</taxon>
        <taxon>Fungi</taxon>
        <taxon>Dikarya</taxon>
        <taxon>Basidiomycota</taxon>
        <taxon>Agaricomycotina</taxon>
        <taxon>Agaricomycetes</taxon>
        <taxon>Agaricomycetidae</taxon>
        <taxon>Agaricales</taxon>
        <taxon>Marasmiineae</taxon>
        <taxon>Mycenaceae</taxon>
        <taxon>Favolaschia</taxon>
    </lineage>
</organism>
<protein>
    <submittedName>
        <fullName evidence="2">Uncharacterized protein</fullName>
    </submittedName>
</protein>
<gene>
    <name evidence="2" type="ORF">R3P38DRAFT_3234338</name>
</gene>
<dbReference type="Proteomes" id="UP001362999">
    <property type="component" value="Unassembled WGS sequence"/>
</dbReference>
<dbReference type="EMBL" id="JAWWNJ010000151">
    <property type="protein sequence ID" value="KAK6981323.1"/>
    <property type="molecule type" value="Genomic_DNA"/>
</dbReference>
<comment type="caution">
    <text evidence="2">The sequence shown here is derived from an EMBL/GenBank/DDBJ whole genome shotgun (WGS) entry which is preliminary data.</text>
</comment>
<evidence type="ECO:0000313" key="3">
    <source>
        <dbReference type="Proteomes" id="UP001362999"/>
    </source>
</evidence>
<proteinExistence type="predicted"/>